<dbReference type="AlphaFoldDB" id="A0A2A5CDB8"/>
<organism evidence="2 3">
    <name type="scientific">SAR86 cluster bacterium</name>
    <dbReference type="NCBI Taxonomy" id="2030880"/>
    <lineage>
        <taxon>Bacteria</taxon>
        <taxon>Pseudomonadati</taxon>
        <taxon>Pseudomonadota</taxon>
        <taxon>Gammaproteobacteria</taxon>
        <taxon>SAR86 cluster</taxon>
    </lineage>
</organism>
<reference evidence="3" key="1">
    <citation type="submission" date="2017-08" db="EMBL/GenBank/DDBJ databases">
        <title>A dynamic microbial community with high functional redundancy inhabits the cold, oxic subseafloor aquifer.</title>
        <authorList>
            <person name="Tully B.J."/>
            <person name="Wheat C.G."/>
            <person name="Glazer B.T."/>
            <person name="Huber J.A."/>
        </authorList>
    </citation>
    <scope>NUCLEOTIDE SEQUENCE [LARGE SCALE GENOMIC DNA]</scope>
</reference>
<sequence>MLASTVSFAQNDEQPEMSFFITSVGGGDGGNLGGLVGADTHCQALASAVDRGDSTWRAYLSTQGINAVDARDRIGTGPWYGAVGNLIARDQDHLHGDTLEQARLGNGLHPFHARTESGEIVPGILTREYGLDVSKHDILTGSTPEGRAYPTGDDQTCSNWSNNSGGSARVGHHDRHGFMDNSWNSTHNTRGCSQEELIPSGGAGLFYCFAIE</sequence>
<dbReference type="InterPro" id="IPR016186">
    <property type="entry name" value="C-type_lectin-like/link_sf"/>
</dbReference>
<proteinExistence type="predicted"/>
<evidence type="ECO:0000256" key="1">
    <source>
        <dbReference type="SAM" id="MobiDB-lite"/>
    </source>
</evidence>
<evidence type="ECO:0000313" key="3">
    <source>
        <dbReference type="Proteomes" id="UP000228987"/>
    </source>
</evidence>
<dbReference type="SUPFAM" id="SSF56436">
    <property type="entry name" value="C-type lectin-like"/>
    <property type="match status" value="1"/>
</dbReference>
<evidence type="ECO:0000313" key="2">
    <source>
        <dbReference type="EMBL" id="PCJ41528.1"/>
    </source>
</evidence>
<protein>
    <submittedName>
        <fullName evidence="2">Lectin</fullName>
    </submittedName>
</protein>
<feature type="compositionally biased region" description="Polar residues" evidence="1">
    <location>
        <begin position="153"/>
        <end position="166"/>
    </location>
</feature>
<feature type="region of interest" description="Disordered" evidence="1">
    <location>
        <begin position="142"/>
        <end position="173"/>
    </location>
</feature>
<dbReference type="EMBL" id="NVWI01000005">
    <property type="protein sequence ID" value="PCJ41528.1"/>
    <property type="molecule type" value="Genomic_DNA"/>
</dbReference>
<dbReference type="InterPro" id="IPR016187">
    <property type="entry name" value="CTDL_fold"/>
</dbReference>
<gene>
    <name evidence="2" type="ORF">COA71_08195</name>
</gene>
<dbReference type="Gene3D" id="3.10.100.10">
    <property type="entry name" value="Mannose-Binding Protein A, subunit A"/>
    <property type="match status" value="1"/>
</dbReference>
<accession>A0A2A5CDB8</accession>
<comment type="caution">
    <text evidence="2">The sequence shown here is derived from an EMBL/GenBank/DDBJ whole genome shotgun (WGS) entry which is preliminary data.</text>
</comment>
<name>A0A2A5CDB8_9GAMM</name>
<dbReference type="Proteomes" id="UP000228987">
    <property type="component" value="Unassembled WGS sequence"/>
</dbReference>